<name>I6NI02_9EUGL</name>
<dbReference type="Gene3D" id="3.30.1370.30">
    <property type="match status" value="1"/>
</dbReference>
<dbReference type="SUPFAM" id="SSF56047">
    <property type="entry name" value="Ribosomal protein S8"/>
    <property type="match status" value="1"/>
</dbReference>
<evidence type="ECO:0000256" key="4">
    <source>
        <dbReference type="HAMAP-Rule" id="MF_01302"/>
    </source>
</evidence>
<dbReference type="Gene3D" id="3.30.1490.10">
    <property type="match status" value="1"/>
</dbReference>
<proteinExistence type="inferred from homology"/>
<keyword evidence="3 4" id="KW-0687">Ribonucleoprotein</keyword>
<comment type="subcellular location">
    <subcellularLocation>
        <location evidence="4">Plastid</location>
        <location evidence="4">Chloroplast</location>
    </subcellularLocation>
</comment>
<dbReference type="PROSITE" id="PS00053">
    <property type="entry name" value="RIBOSOMAL_S8"/>
    <property type="match status" value="1"/>
</dbReference>
<dbReference type="AlphaFoldDB" id="I6NI02"/>
<dbReference type="NCBIfam" id="NF001109">
    <property type="entry name" value="PRK00136.1"/>
    <property type="match status" value="1"/>
</dbReference>
<keyword evidence="4" id="KW-0694">RNA-binding</keyword>
<keyword evidence="6" id="KW-0150">Chloroplast</keyword>
<evidence type="ECO:0000256" key="5">
    <source>
        <dbReference type="RuleBase" id="RU003660"/>
    </source>
</evidence>
<evidence type="ECO:0000256" key="3">
    <source>
        <dbReference type="ARBA" id="ARBA00023274"/>
    </source>
</evidence>
<comment type="subunit">
    <text evidence="4">Part of the 30S ribosomal subunit.</text>
</comment>
<dbReference type="GO" id="GO:0006412">
    <property type="term" value="P:translation"/>
    <property type="evidence" value="ECO:0007669"/>
    <property type="project" value="UniProtKB-UniRule"/>
</dbReference>
<dbReference type="GO" id="GO:0009507">
    <property type="term" value="C:chloroplast"/>
    <property type="evidence" value="ECO:0007669"/>
    <property type="project" value="UniProtKB-SubCell"/>
</dbReference>
<dbReference type="HAMAP" id="MF_01302_B">
    <property type="entry name" value="Ribosomal_uS8_B"/>
    <property type="match status" value="1"/>
</dbReference>
<evidence type="ECO:0000313" key="6">
    <source>
        <dbReference type="EMBL" id="AEW12927.2"/>
    </source>
</evidence>
<dbReference type="GO" id="GO:0005840">
    <property type="term" value="C:ribosome"/>
    <property type="evidence" value="ECO:0007669"/>
    <property type="project" value="UniProtKB-KW"/>
</dbReference>
<dbReference type="Pfam" id="PF00410">
    <property type="entry name" value="Ribosomal_S8"/>
    <property type="match status" value="1"/>
</dbReference>
<dbReference type="GO" id="GO:0019843">
    <property type="term" value="F:rRNA binding"/>
    <property type="evidence" value="ECO:0007669"/>
    <property type="project" value="UniProtKB-UniRule"/>
</dbReference>
<evidence type="ECO:0000256" key="2">
    <source>
        <dbReference type="ARBA" id="ARBA00022980"/>
    </source>
</evidence>
<protein>
    <recommendedName>
        <fullName evidence="4">Small ribosomal subunit protein uS8c</fullName>
    </recommendedName>
</protein>
<accession>I6NI02</accession>
<gene>
    <name evidence="4 6" type="primary">rps8</name>
</gene>
<sequence length="140" mass="15605">MVNSDLVGDMLTRIRNANLVKARNLTVIKTNLTIKIAEILKKEGFIESFEEFGPVFLTETGFVYKYISITLKYKGPKLTGFITGIKRVSKPGLRVYSGQRDIPKVLGGIGIAVLSTSKGLMTDRLAKFNKLGGEILFYIW</sequence>
<dbReference type="InterPro" id="IPR000630">
    <property type="entry name" value="Ribosomal_uS8"/>
</dbReference>
<comment type="function">
    <text evidence="4">One of the primary rRNA binding proteins, it binds directly to 16S rRNA central domain where it helps coordinate assembly of the platform of the 30S subunit.</text>
</comment>
<comment type="similarity">
    <text evidence="1 4 5">Belongs to the universal ribosomal protein uS8 family.</text>
</comment>
<keyword evidence="4" id="KW-0699">rRNA-binding</keyword>
<organism evidence="6">
    <name type="scientific">Colacium vesiculosum</name>
    <dbReference type="NCBI Taxonomy" id="102910"/>
    <lineage>
        <taxon>Eukaryota</taxon>
        <taxon>Discoba</taxon>
        <taxon>Euglenozoa</taxon>
        <taxon>Euglenida</taxon>
        <taxon>Spirocuta</taxon>
        <taxon>Euglenophyceae</taxon>
        <taxon>Euglenales</taxon>
        <taxon>Euglenaceae</taxon>
        <taxon>Colacium</taxon>
    </lineage>
</organism>
<reference evidence="6" key="1">
    <citation type="journal article" date="2013" name="J. Eukaryot. Microbiol.">
        <title>Tracing patterns of chloroplast evolution in euglenoids: contributions from Colacium vesiculosum and Strombomonas acuminata (Euglenophyta).</title>
        <authorList>
            <person name="Wiegert K.E."/>
            <person name="Bennett M.S."/>
            <person name="Triemer R.E."/>
        </authorList>
    </citation>
    <scope>NUCLEOTIDE SEQUENCE</scope>
</reference>
<dbReference type="PANTHER" id="PTHR11758">
    <property type="entry name" value="40S RIBOSOMAL PROTEIN S15A"/>
    <property type="match status" value="1"/>
</dbReference>
<keyword evidence="6" id="KW-0934">Plastid</keyword>
<evidence type="ECO:0000256" key="1">
    <source>
        <dbReference type="ARBA" id="ARBA00006471"/>
    </source>
</evidence>
<dbReference type="EMBL" id="JN674636">
    <property type="protein sequence ID" value="AEW12927.2"/>
    <property type="molecule type" value="Genomic_DNA"/>
</dbReference>
<dbReference type="InterPro" id="IPR035987">
    <property type="entry name" value="Ribosomal_uS8_sf"/>
</dbReference>
<dbReference type="FunFam" id="3.30.1490.10:FF:000001">
    <property type="entry name" value="30S ribosomal protein S8"/>
    <property type="match status" value="1"/>
</dbReference>
<keyword evidence="2 4" id="KW-0689">Ribosomal protein</keyword>
<geneLocation type="chloroplast" evidence="6"/>
<dbReference type="GO" id="GO:0003735">
    <property type="term" value="F:structural constituent of ribosome"/>
    <property type="evidence" value="ECO:0007669"/>
    <property type="project" value="InterPro"/>
</dbReference>
<dbReference type="GO" id="GO:1990904">
    <property type="term" value="C:ribonucleoprotein complex"/>
    <property type="evidence" value="ECO:0007669"/>
    <property type="project" value="UniProtKB-KW"/>
</dbReference>
<dbReference type="InterPro" id="IPR047863">
    <property type="entry name" value="Ribosomal_uS8_CS"/>
</dbReference>